<evidence type="ECO:0000256" key="2">
    <source>
        <dbReference type="ARBA" id="ARBA00004953"/>
    </source>
</evidence>
<evidence type="ECO:0000256" key="3">
    <source>
        <dbReference type="ARBA" id="ARBA00006263"/>
    </source>
</evidence>
<comment type="caution">
    <text evidence="10">The sequence shown here is derived from an EMBL/GenBank/DDBJ whole genome shotgun (WGS) entry which is preliminary data.</text>
</comment>
<comment type="subcellular location">
    <subcellularLocation>
        <location evidence="1 9">Cell membrane</location>
        <topology evidence="1 9">Multi-pass membrane protein</topology>
    </subcellularLocation>
</comment>
<reference evidence="10" key="1">
    <citation type="submission" date="2020-10" db="EMBL/GenBank/DDBJ databases">
        <authorList>
            <person name="Gilroy R."/>
        </authorList>
    </citation>
    <scope>NUCLEOTIDE SEQUENCE</scope>
    <source>
        <strain evidence="10">13766</strain>
    </source>
</reference>
<dbReference type="InterPro" id="IPR004485">
    <property type="entry name" value="Cobalamin_biosynth_CobD/CbiB"/>
</dbReference>
<evidence type="ECO:0000256" key="4">
    <source>
        <dbReference type="ARBA" id="ARBA00022475"/>
    </source>
</evidence>
<sequence>MHIAALLVGFVVDLCIGDPEGWPHPVVWMGRFIAYMEKRLRARGGNLRAAALVLTASTVLLSMFAAAAVLLLLAWIHQAALFAGMCVMSWWALSARCLAVEGKNVRRALDVSLEKGRAQVARIVGRDTASLSREEIIRATVETIAENTTDGVIAPMFYLALGGPILAMGFKAASTLDSMVGYLDEHYRDIGWSSARLDDFLNYLPARLCGVLMVVGAFFCGLDSKNAWRIVRRDHANHLSPNCAWSESAAAGALHIQLGGTHQYFGKTVEKPAIGDDCRPVTDKDILRANRLLYAASGLMAALVAVVGALAAWL</sequence>
<dbReference type="NCBIfam" id="TIGR00380">
    <property type="entry name" value="cobal_cbiB"/>
    <property type="match status" value="1"/>
</dbReference>
<evidence type="ECO:0000256" key="8">
    <source>
        <dbReference type="ARBA" id="ARBA00023136"/>
    </source>
</evidence>
<keyword evidence="4 9" id="KW-1003">Cell membrane</keyword>
<gene>
    <name evidence="9 10" type="primary">cobD</name>
    <name evidence="10" type="ORF">IAA84_08485</name>
</gene>
<comment type="pathway">
    <text evidence="2 9">Cofactor biosynthesis; adenosylcobalamin biosynthesis.</text>
</comment>
<dbReference type="PANTHER" id="PTHR34308:SF1">
    <property type="entry name" value="COBALAMIN BIOSYNTHESIS PROTEIN CBIB"/>
    <property type="match status" value="1"/>
</dbReference>
<keyword evidence="5 9" id="KW-0169">Cobalamin biosynthesis</keyword>
<keyword evidence="7 9" id="KW-1133">Transmembrane helix</keyword>
<comment type="similarity">
    <text evidence="3 9">Belongs to the CobD/CbiB family.</text>
</comment>
<dbReference type="Pfam" id="PF03186">
    <property type="entry name" value="CobD_Cbib"/>
    <property type="match status" value="1"/>
</dbReference>
<evidence type="ECO:0000256" key="7">
    <source>
        <dbReference type="ARBA" id="ARBA00022989"/>
    </source>
</evidence>
<keyword evidence="6 9" id="KW-0812">Transmembrane</keyword>
<dbReference type="HAMAP" id="MF_00024">
    <property type="entry name" value="CobD_CbiB"/>
    <property type="match status" value="1"/>
</dbReference>
<feature type="transmembrane region" description="Helical" evidence="9">
    <location>
        <begin position="203"/>
        <end position="222"/>
    </location>
</feature>
<accession>A0A9D1G220</accession>
<evidence type="ECO:0000313" key="10">
    <source>
        <dbReference type="EMBL" id="HIS93035.1"/>
    </source>
</evidence>
<reference evidence="10" key="2">
    <citation type="journal article" date="2021" name="PeerJ">
        <title>Extensive microbial diversity within the chicken gut microbiome revealed by metagenomics and culture.</title>
        <authorList>
            <person name="Gilroy R."/>
            <person name="Ravi A."/>
            <person name="Getino M."/>
            <person name="Pursley I."/>
            <person name="Horton D.L."/>
            <person name="Alikhan N.F."/>
            <person name="Baker D."/>
            <person name="Gharbi K."/>
            <person name="Hall N."/>
            <person name="Watson M."/>
            <person name="Adriaenssens E.M."/>
            <person name="Foster-Nyarko E."/>
            <person name="Jarju S."/>
            <person name="Secka A."/>
            <person name="Antonio M."/>
            <person name="Oren A."/>
            <person name="Chaudhuri R.R."/>
            <person name="La Ragione R."/>
            <person name="Hildebrand F."/>
            <person name="Pallen M.J."/>
        </authorList>
    </citation>
    <scope>NUCLEOTIDE SEQUENCE</scope>
    <source>
        <strain evidence="10">13766</strain>
    </source>
</reference>
<protein>
    <recommendedName>
        <fullName evidence="9">Cobalamin biosynthesis protein CobD</fullName>
    </recommendedName>
</protein>
<name>A0A9D1G220_9FIRM</name>
<feature type="transmembrane region" description="Helical" evidence="9">
    <location>
        <begin position="292"/>
        <end position="313"/>
    </location>
</feature>
<evidence type="ECO:0000256" key="9">
    <source>
        <dbReference type="HAMAP-Rule" id="MF_00024"/>
    </source>
</evidence>
<proteinExistence type="inferred from homology"/>
<keyword evidence="8 9" id="KW-0472">Membrane</keyword>
<organism evidence="10 11">
    <name type="scientific">Candidatus Alectryocaccomicrobium excrementavium</name>
    <dbReference type="NCBI Taxonomy" id="2840668"/>
    <lineage>
        <taxon>Bacteria</taxon>
        <taxon>Bacillati</taxon>
        <taxon>Bacillota</taxon>
        <taxon>Clostridia</taxon>
        <taxon>Candidatus Alectryocaccomicrobium</taxon>
    </lineage>
</organism>
<dbReference type="GO" id="GO:0005886">
    <property type="term" value="C:plasma membrane"/>
    <property type="evidence" value="ECO:0007669"/>
    <property type="project" value="UniProtKB-SubCell"/>
</dbReference>
<evidence type="ECO:0000313" key="11">
    <source>
        <dbReference type="Proteomes" id="UP000824140"/>
    </source>
</evidence>
<evidence type="ECO:0000256" key="5">
    <source>
        <dbReference type="ARBA" id="ARBA00022573"/>
    </source>
</evidence>
<evidence type="ECO:0000256" key="6">
    <source>
        <dbReference type="ARBA" id="ARBA00022692"/>
    </source>
</evidence>
<dbReference type="GO" id="GO:0015420">
    <property type="term" value="F:ABC-type vitamin B12 transporter activity"/>
    <property type="evidence" value="ECO:0007669"/>
    <property type="project" value="UniProtKB-UniRule"/>
</dbReference>
<dbReference type="GO" id="GO:0009236">
    <property type="term" value="P:cobalamin biosynthetic process"/>
    <property type="evidence" value="ECO:0007669"/>
    <property type="project" value="UniProtKB-UniRule"/>
</dbReference>
<dbReference type="AlphaFoldDB" id="A0A9D1G220"/>
<evidence type="ECO:0000256" key="1">
    <source>
        <dbReference type="ARBA" id="ARBA00004651"/>
    </source>
</evidence>
<dbReference type="PANTHER" id="PTHR34308">
    <property type="entry name" value="COBALAMIN BIOSYNTHESIS PROTEIN CBIB"/>
    <property type="match status" value="1"/>
</dbReference>
<feature type="transmembrane region" description="Helical" evidence="9">
    <location>
        <begin position="49"/>
        <end position="73"/>
    </location>
</feature>
<feature type="transmembrane region" description="Helical" evidence="9">
    <location>
        <begin position="79"/>
        <end position="99"/>
    </location>
</feature>
<feature type="transmembrane region" description="Helical" evidence="9">
    <location>
        <begin position="157"/>
        <end position="183"/>
    </location>
</feature>
<comment type="function">
    <text evidence="9">Converts cobyric acid to cobinamide by the addition of aminopropanol on the F carboxylic group.</text>
</comment>
<dbReference type="Proteomes" id="UP000824140">
    <property type="component" value="Unassembled WGS sequence"/>
</dbReference>
<dbReference type="GO" id="GO:0048472">
    <property type="term" value="F:threonine-phosphate decarboxylase activity"/>
    <property type="evidence" value="ECO:0007669"/>
    <property type="project" value="InterPro"/>
</dbReference>
<dbReference type="EMBL" id="DVJN01000170">
    <property type="protein sequence ID" value="HIS93035.1"/>
    <property type="molecule type" value="Genomic_DNA"/>
</dbReference>